<dbReference type="InterPro" id="IPR014001">
    <property type="entry name" value="Helicase_ATP-bd"/>
</dbReference>
<name>A0A9J6ZL76_9BACT</name>
<evidence type="ECO:0000259" key="3">
    <source>
        <dbReference type="PROSITE" id="PS51194"/>
    </source>
</evidence>
<gene>
    <name evidence="4" type="ORF">M9189_07000</name>
</gene>
<dbReference type="Pfam" id="PF00176">
    <property type="entry name" value="SNF2-rel_dom"/>
    <property type="match status" value="1"/>
</dbReference>
<evidence type="ECO:0000259" key="2">
    <source>
        <dbReference type="PROSITE" id="PS51192"/>
    </source>
</evidence>
<evidence type="ECO:0000313" key="5">
    <source>
        <dbReference type="Proteomes" id="UP001056426"/>
    </source>
</evidence>
<dbReference type="Proteomes" id="UP001056426">
    <property type="component" value="Chromosome"/>
</dbReference>
<keyword evidence="4" id="KW-0547">Nucleotide-binding</keyword>
<dbReference type="CDD" id="cd18793">
    <property type="entry name" value="SF2_C_SNF"/>
    <property type="match status" value="1"/>
</dbReference>
<dbReference type="PROSITE" id="PS51192">
    <property type="entry name" value="HELICASE_ATP_BIND_1"/>
    <property type="match status" value="1"/>
</dbReference>
<dbReference type="InterPro" id="IPR049730">
    <property type="entry name" value="SNF2/RAD54-like_C"/>
</dbReference>
<evidence type="ECO:0000256" key="1">
    <source>
        <dbReference type="ARBA" id="ARBA00022801"/>
    </source>
</evidence>
<sequence>MEQLIVVFAQKRNIGLTAIPYLAVIGDNKPIELLEHATPEHIRKDERRFTNDEKELINILSQISDQQLYRKFGREDSLRLFIDGLPGHKLLHSHILPFIDSVLFQAIKVLASSDVNAYYKDAAFGNLYNTDILNIPPLPAKALFYFMLKPEGLSYSLRILQEIPGQQAKEFSLKDREIGFICKRNAVIRIGNRIYYFDDIDHNKLKPFLDKYTIQVPSSRLDDYMKGFVANCIRTYEVIAEGFTIEESNDQPSPHLSLLKDLNLEPVVGLNFRYFNRVFLADNKASVFVDCIYKDGKYRFFRIRRDFGFEQAAVEKLHNLGLRRCGDALFKPVLEDEETGDARALARLAEWLRTNREKLEKEGFSINTEFEDRQIALDLPGLDIKSQEDNDWFDIHVSVRIGDFIIPFLKFRKNLIEGDPAYILPDGRLFLLPPEWFTRFSELFDYAKVEKDSIKLPRAHFSIMERVSSVNVNGHKSGENVVPVFPETSLPVGLNATLRPYQLEGYAWLNFLRENGYGGILADDMGLGKTLQTITMLLRIYQDDSGSVKRNEGSLPPSLIVMPTSLVHNWQAEFKKFAPALKIYNFTGGNRLRSKSIGRIFNHYHVVLTSYGILRNDIELLKHCSFHYFILDESQYVKNPSSKIYDAVKQVESRYRLSLTGTPIENSLTDLWAQMNLVNKGLLGSLAFFKRSFVQPITRQSDEEKELKLKKLIQPFLLRRRKEEVARDLPPLMEQTLYCDMTADQKSYYEKEKSGIRNTISKIFEAKDADQTKLLALQALTRLRQIANHPLMVDETYVGSSGKFEQIVDNLESIVSEGHNVLVFSSFVKDLEILERALKDRKLTYSMLTGATQERQKVIEEFNEKAPIFLISLKAGGVGLNLVKADYVFMLNPWWNPAAEAQAINRAHRIGQTRNVFVYRFISSDTIEEKIAKLQQRKTELADMFVNSNNPLSDLSKEEIMELLS</sequence>
<feature type="domain" description="Helicase C-terminal" evidence="3">
    <location>
        <begin position="806"/>
        <end position="964"/>
    </location>
</feature>
<dbReference type="RefSeq" id="WP_250721974.1">
    <property type="nucleotide sequence ID" value="NZ_CP098400.1"/>
</dbReference>
<feature type="domain" description="Helicase ATP-binding" evidence="2">
    <location>
        <begin position="510"/>
        <end position="681"/>
    </location>
</feature>
<dbReference type="SUPFAM" id="SSF52540">
    <property type="entry name" value="P-loop containing nucleoside triphosphate hydrolases"/>
    <property type="match status" value="2"/>
</dbReference>
<dbReference type="CDD" id="cd18012">
    <property type="entry name" value="DEXQc_arch_SWI2_SNF2"/>
    <property type="match status" value="1"/>
</dbReference>
<reference evidence="4" key="1">
    <citation type="submission" date="2022-05" db="EMBL/GenBank/DDBJ databases">
        <authorList>
            <person name="Sun X."/>
        </authorList>
    </citation>
    <scope>NUCLEOTIDE SEQUENCE</scope>
    <source>
        <strain evidence="4">Ai-910</strain>
    </source>
</reference>
<dbReference type="Gene3D" id="3.40.50.10810">
    <property type="entry name" value="Tandem AAA-ATPase domain"/>
    <property type="match status" value="1"/>
</dbReference>
<keyword evidence="5" id="KW-1185">Reference proteome</keyword>
<dbReference type="KEGG" id="alkq:M9189_07000"/>
<protein>
    <submittedName>
        <fullName evidence="4">DEAD/DEAH box helicase</fullName>
    </submittedName>
</protein>
<dbReference type="PANTHER" id="PTHR10799">
    <property type="entry name" value="SNF2/RAD54 HELICASE FAMILY"/>
    <property type="match status" value="1"/>
</dbReference>
<dbReference type="PROSITE" id="PS51194">
    <property type="entry name" value="HELICASE_CTER"/>
    <property type="match status" value="1"/>
</dbReference>
<organism evidence="4 5">
    <name type="scientific">Xiashengella succiniciproducens</name>
    <dbReference type="NCBI Taxonomy" id="2949635"/>
    <lineage>
        <taxon>Bacteria</taxon>
        <taxon>Pseudomonadati</taxon>
        <taxon>Bacteroidota</taxon>
        <taxon>Bacteroidia</taxon>
        <taxon>Marinilabiliales</taxon>
        <taxon>Marinilabiliaceae</taxon>
        <taxon>Xiashengella</taxon>
    </lineage>
</organism>
<dbReference type="SMART" id="SM00487">
    <property type="entry name" value="DEXDc"/>
    <property type="match status" value="1"/>
</dbReference>
<reference evidence="4" key="2">
    <citation type="submission" date="2022-06" db="EMBL/GenBank/DDBJ databases">
        <title>Xiashengella guii gen. nov. sp. nov., a bacterium isolated form anaerobic digestion tank.</title>
        <authorList>
            <person name="Huang H."/>
        </authorList>
    </citation>
    <scope>NUCLEOTIDE SEQUENCE</scope>
    <source>
        <strain evidence="4">Ai-910</strain>
    </source>
</reference>
<dbReference type="Pfam" id="PF00271">
    <property type="entry name" value="Helicase_C"/>
    <property type="match status" value="1"/>
</dbReference>
<dbReference type="GO" id="GO:0004386">
    <property type="term" value="F:helicase activity"/>
    <property type="evidence" value="ECO:0007669"/>
    <property type="project" value="UniProtKB-KW"/>
</dbReference>
<accession>A0A9J6ZL76</accession>
<keyword evidence="1" id="KW-0378">Hydrolase</keyword>
<dbReference type="AlphaFoldDB" id="A0A9J6ZL76"/>
<dbReference type="SMART" id="SM00490">
    <property type="entry name" value="HELICc"/>
    <property type="match status" value="1"/>
</dbReference>
<dbReference type="GO" id="GO:0016787">
    <property type="term" value="F:hydrolase activity"/>
    <property type="evidence" value="ECO:0007669"/>
    <property type="project" value="UniProtKB-KW"/>
</dbReference>
<proteinExistence type="predicted"/>
<keyword evidence="4" id="KW-0347">Helicase</keyword>
<dbReference type="Gene3D" id="3.40.50.300">
    <property type="entry name" value="P-loop containing nucleotide triphosphate hydrolases"/>
    <property type="match status" value="1"/>
</dbReference>
<dbReference type="GO" id="GO:0005524">
    <property type="term" value="F:ATP binding"/>
    <property type="evidence" value="ECO:0007669"/>
    <property type="project" value="InterPro"/>
</dbReference>
<dbReference type="InterPro" id="IPR001650">
    <property type="entry name" value="Helicase_C-like"/>
</dbReference>
<dbReference type="InterPro" id="IPR038718">
    <property type="entry name" value="SNF2-like_sf"/>
</dbReference>
<keyword evidence="4" id="KW-0067">ATP-binding</keyword>
<dbReference type="InterPro" id="IPR027417">
    <property type="entry name" value="P-loop_NTPase"/>
</dbReference>
<evidence type="ECO:0000313" key="4">
    <source>
        <dbReference type="EMBL" id="URW78610.1"/>
    </source>
</evidence>
<dbReference type="EMBL" id="CP098400">
    <property type="protein sequence ID" value="URW78610.1"/>
    <property type="molecule type" value="Genomic_DNA"/>
</dbReference>
<dbReference type="InterPro" id="IPR000330">
    <property type="entry name" value="SNF2_N"/>
</dbReference>